<sequence>MNIGIDLLKTPKEVLSTLCTKHGYPLIKIGSHQVCKVCAKENLEQTNREHKEELQQKLLQHRIHSSGLNQRYLECGFSNYSASTIEQQQVVECCQNFTQQLLNGSKSNLILYGTPGTGKTHLGSAIIRNVIYKTKMSSRYITSAQIAKTIMNSWSIEDQSEEQWIQFFADFDLLVLDEYGLHDRHSSRLELVHKVLYKRYDMMKPTMIISNFVLDALETDLGMRLWSRLHENQLITLPCYWSDYRMK</sequence>
<dbReference type="InterPro" id="IPR027417">
    <property type="entry name" value="P-loop_NTPase"/>
</dbReference>
<dbReference type="CDD" id="cd00009">
    <property type="entry name" value="AAA"/>
    <property type="match status" value="1"/>
</dbReference>
<dbReference type="PANTHER" id="PTHR30050">
    <property type="entry name" value="CHROMOSOMAL REPLICATION INITIATOR PROTEIN DNAA"/>
    <property type="match status" value="1"/>
</dbReference>
<reference evidence="2 3" key="1">
    <citation type="submission" date="2019-06" db="EMBL/GenBank/DDBJ databases">
        <title>Genome of Acinetobacter radioresistens APH1, a phenol degrading strain.</title>
        <authorList>
            <person name="Liu Y."/>
        </authorList>
    </citation>
    <scope>NUCLEOTIDE SEQUENCE [LARGE SCALE GENOMIC DNA]</scope>
    <source>
        <strain evidence="2 3">APH1</strain>
    </source>
</reference>
<evidence type="ECO:0000259" key="1">
    <source>
        <dbReference type="Pfam" id="PF01695"/>
    </source>
</evidence>
<evidence type="ECO:0000313" key="2">
    <source>
        <dbReference type="EMBL" id="TNX93467.1"/>
    </source>
</evidence>
<proteinExistence type="predicted"/>
<dbReference type="GO" id="GO:0006260">
    <property type="term" value="P:DNA replication"/>
    <property type="evidence" value="ECO:0007669"/>
    <property type="project" value="TreeGrafter"/>
</dbReference>
<comment type="caution">
    <text evidence="2">The sequence shown here is derived from an EMBL/GenBank/DDBJ whole genome shotgun (WGS) entry which is preliminary data.</text>
</comment>
<dbReference type="Gene3D" id="3.40.50.300">
    <property type="entry name" value="P-loop containing nucleotide triphosphate hydrolases"/>
    <property type="match status" value="1"/>
</dbReference>
<dbReference type="Proteomes" id="UP000314285">
    <property type="component" value="Unassembled WGS sequence"/>
</dbReference>
<dbReference type="PANTHER" id="PTHR30050:SF4">
    <property type="entry name" value="ATP-BINDING PROTEIN RV3427C IN INSERTION SEQUENCE-RELATED"/>
    <property type="match status" value="1"/>
</dbReference>
<name>A0A8H2K195_ACIRA</name>
<dbReference type="RefSeq" id="WP_005025070.1">
    <property type="nucleotide sequence ID" value="NZ_CP027365.1"/>
</dbReference>
<dbReference type="AlphaFoldDB" id="A0A8H2K195"/>
<protein>
    <submittedName>
        <fullName evidence="2">AAA family ATPase</fullName>
    </submittedName>
</protein>
<dbReference type="GO" id="GO:0005524">
    <property type="term" value="F:ATP binding"/>
    <property type="evidence" value="ECO:0007669"/>
    <property type="project" value="InterPro"/>
</dbReference>
<feature type="domain" description="IstB-like ATP-binding" evidence="1">
    <location>
        <begin position="80"/>
        <end position="215"/>
    </location>
</feature>
<dbReference type="EMBL" id="VFBM01000002">
    <property type="protein sequence ID" value="TNX93467.1"/>
    <property type="molecule type" value="Genomic_DNA"/>
</dbReference>
<organism evidence="2 3">
    <name type="scientific">Acinetobacter radioresistens</name>
    <dbReference type="NCBI Taxonomy" id="40216"/>
    <lineage>
        <taxon>Bacteria</taxon>
        <taxon>Pseudomonadati</taxon>
        <taxon>Pseudomonadota</taxon>
        <taxon>Gammaproteobacteria</taxon>
        <taxon>Moraxellales</taxon>
        <taxon>Moraxellaceae</taxon>
        <taxon>Acinetobacter</taxon>
    </lineage>
</organism>
<dbReference type="SUPFAM" id="SSF52540">
    <property type="entry name" value="P-loop containing nucleoside triphosphate hydrolases"/>
    <property type="match status" value="1"/>
</dbReference>
<evidence type="ECO:0000313" key="3">
    <source>
        <dbReference type="Proteomes" id="UP000314285"/>
    </source>
</evidence>
<gene>
    <name evidence="2" type="ORF">FHY67_03180</name>
</gene>
<dbReference type="Pfam" id="PF01695">
    <property type="entry name" value="IstB_IS21"/>
    <property type="match status" value="1"/>
</dbReference>
<dbReference type="InterPro" id="IPR002611">
    <property type="entry name" value="IstB_ATP-bd"/>
</dbReference>
<accession>A0A8H2K195</accession>